<gene>
    <name evidence="1" type="ORF">DRB17_15215</name>
</gene>
<sequence>MTRQYSYKTNFTAGELDPRLLGRGDLKAYENGAGRLSNVVLHPTGGVSRRDGLEFLAEMPGAGRLVGFEFNTEQIYLLVFTHFRLDVYQDGALIAGNISAPWHESHLSEIAWVQSADTLFVAHPSVRPRMITRNGPGDWRIDLLEFSIIGKEKMVPHHKFLGLEATLTPSAATGDITLTASEPLFVDTTHQGVPFRLHGGQARITNVVSATVADATVEIDLNAAEETANWTEEAFSPVRGWPSTVAFHQNRLVFGGSRDLPNHIWMSKTDDLFNFDAGDGLDDEAIHFELLSDQVNAVRGMLSGRRLQVFTSGGEWMVTGDPLTPKTVQVKRQTRIGSRLDRFVPPRNVDGATLFVSRDGGKLSEYTFADVDRAFLANDLSLLAGHIVEDMIDLEYEDKARLVHAVLGDGRLATLTQFRTEKVTAWSHHETDGAVTSVAVVGDFVYLLVERDGGTFLEVFEPSVGFDAALRGSADPPADTWSGLDHLEGETVGILADGRIKPRQTVADGRVVLDEPASEVVVGLPFTHEVAPLPALARNALGLDHAIKIRLIRATFRLFETADLRVDVGEGPRPVPFGQFGDALLGAPSETYSGDKSVRALGWQSAKPEPLWRIVSDAPLPFTLLSVTTEIKVND</sequence>
<name>A0A369T6X4_9PROT</name>
<dbReference type="AlphaFoldDB" id="A0A369T6X4"/>
<dbReference type="RefSeq" id="WP_114583073.1">
    <property type="nucleotide sequence ID" value="NZ_QPMH01000016.1"/>
</dbReference>
<reference evidence="1 2" key="1">
    <citation type="submission" date="2018-07" db="EMBL/GenBank/DDBJ databases">
        <title>Venubactetium sediminum gen. nov., sp. nov., isolated from a marine solar saltern.</title>
        <authorList>
            <person name="Wang S."/>
        </authorList>
    </citation>
    <scope>NUCLEOTIDE SEQUENCE [LARGE SCALE GENOMIC DNA]</scope>
    <source>
        <strain evidence="1 2">WD2A32</strain>
    </source>
</reference>
<dbReference type="Proteomes" id="UP000253941">
    <property type="component" value="Unassembled WGS sequence"/>
</dbReference>
<organism evidence="1 2">
    <name type="scientific">Ferruginivarius sediminum</name>
    <dbReference type="NCBI Taxonomy" id="2661937"/>
    <lineage>
        <taxon>Bacteria</taxon>
        <taxon>Pseudomonadati</taxon>
        <taxon>Pseudomonadota</taxon>
        <taxon>Alphaproteobacteria</taxon>
        <taxon>Rhodospirillales</taxon>
        <taxon>Rhodospirillaceae</taxon>
        <taxon>Ferruginivarius</taxon>
    </lineage>
</organism>
<accession>A0A369T6X4</accession>
<evidence type="ECO:0000313" key="1">
    <source>
        <dbReference type="EMBL" id="RDD61070.1"/>
    </source>
</evidence>
<dbReference type="EMBL" id="QPMH01000016">
    <property type="protein sequence ID" value="RDD61070.1"/>
    <property type="molecule type" value="Genomic_DNA"/>
</dbReference>
<proteinExistence type="predicted"/>
<keyword evidence="2" id="KW-1185">Reference proteome</keyword>
<protein>
    <submittedName>
        <fullName evidence="1">Uncharacterized protein</fullName>
    </submittedName>
</protein>
<evidence type="ECO:0000313" key="2">
    <source>
        <dbReference type="Proteomes" id="UP000253941"/>
    </source>
</evidence>
<comment type="caution">
    <text evidence="1">The sequence shown here is derived from an EMBL/GenBank/DDBJ whole genome shotgun (WGS) entry which is preliminary data.</text>
</comment>